<dbReference type="GO" id="GO:0008270">
    <property type="term" value="F:zinc ion binding"/>
    <property type="evidence" value="ECO:0007669"/>
    <property type="project" value="UniProtKB-KW"/>
</dbReference>
<sequence>MTENYKSFKPKVKDYKDKKYFNGECFICEKVGHRARDCRNKDKKTQRNSKVATVQDTGQVHEEAFVLRASEWKPHCVQPEGLLVDSGASAHIMTHEEAFIRFDETFRPQNHVMQLADGTRIAGSVLKKGDAQIELTESNGRVLPLVVCLGSLPLVVCLGSLPRAVCLGSLPLAVCLGSLPLVVCLGSLPLAVCLGSLPLVVCLGSLPLVVCLGLWSNVYTAWHLPDI</sequence>
<dbReference type="InterPro" id="IPR001878">
    <property type="entry name" value="Znf_CCHC"/>
</dbReference>
<name>A0AAV2KBZ4_KNICA</name>
<keyword evidence="5" id="KW-1185">Reference proteome</keyword>
<dbReference type="SMART" id="SM00343">
    <property type="entry name" value="ZnF_C2HC"/>
    <property type="match status" value="1"/>
</dbReference>
<dbReference type="Proteomes" id="UP001497482">
    <property type="component" value="Chromosome 18"/>
</dbReference>
<feature type="transmembrane region" description="Helical" evidence="2">
    <location>
        <begin position="142"/>
        <end position="161"/>
    </location>
</feature>
<dbReference type="Pfam" id="PF00098">
    <property type="entry name" value="zf-CCHC"/>
    <property type="match status" value="1"/>
</dbReference>
<accession>A0AAV2KBZ4</accession>
<evidence type="ECO:0000259" key="3">
    <source>
        <dbReference type="PROSITE" id="PS50158"/>
    </source>
</evidence>
<dbReference type="EMBL" id="OZ035840">
    <property type="protein sequence ID" value="CAL1587402.1"/>
    <property type="molecule type" value="Genomic_DNA"/>
</dbReference>
<evidence type="ECO:0000313" key="5">
    <source>
        <dbReference type="Proteomes" id="UP001497482"/>
    </source>
</evidence>
<organism evidence="4 5">
    <name type="scientific">Knipowitschia caucasica</name>
    <name type="common">Caucasian dwarf goby</name>
    <name type="synonym">Pomatoschistus caucasicus</name>
    <dbReference type="NCBI Taxonomy" id="637954"/>
    <lineage>
        <taxon>Eukaryota</taxon>
        <taxon>Metazoa</taxon>
        <taxon>Chordata</taxon>
        <taxon>Craniata</taxon>
        <taxon>Vertebrata</taxon>
        <taxon>Euteleostomi</taxon>
        <taxon>Actinopterygii</taxon>
        <taxon>Neopterygii</taxon>
        <taxon>Teleostei</taxon>
        <taxon>Neoteleostei</taxon>
        <taxon>Acanthomorphata</taxon>
        <taxon>Gobiaria</taxon>
        <taxon>Gobiiformes</taxon>
        <taxon>Gobioidei</taxon>
        <taxon>Gobiidae</taxon>
        <taxon>Gobiinae</taxon>
        <taxon>Knipowitschia</taxon>
    </lineage>
</organism>
<dbReference type="SUPFAM" id="SSF57756">
    <property type="entry name" value="Retrovirus zinc finger-like domains"/>
    <property type="match status" value="1"/>
</dbReference>
<reference evidence="4 5" key="1">
    <citation type="submission" date="2024-04" db="EMBL/GenBank/DDBJ databases">
        <authorList>
            <person name="Waldvogel A.-M."/>
            <person name="Schoenle A."/>
        </authorList>
    </citation>
    <scope>NUCLEOTIDE SEQUENCE [LARGE SCALE GENOMIC DNA]</scope>
</reference>
<evidence type="ECO:0000313" key="4">
    <source>
        <dbReference type="EMBL" id="CAL1587402.1"/>
    </source>
</evidence>
<gene>
    <name evidence="4" type="ORF">KC01_LOCUS17363</name>
</gene>
<evidence type="ECO:0000256" key="1">
    <source>
        <dbReference type="PROSITE-ProRule" id="PRU00047"/>
    </source>
</evidence>
<feature type="transmembrane region" description="Helical" evidence="2">
    <location>
        <begin position="199"/>
        <end position="222"/>
    </location>
</feature>
<keyword evidence="2" id="KW-0812">Transmembrane</keyword>
<dbReference type="Gene3D" id="4.10.60.10">
    <property type="entry name" value="Zinc finger, CCHC-type"/>
    <property type="match status" value="1"/>
</dbReference>
<dbReference type="AlphaFoldDB" id="A0AAV2KBZ4"/>
<feature type="domain" description="CCHC-type" evidence="3">
    <location>
        <begin position="25"/>
        <end position="40"/>
    </location>
</feature>
<proteinExistence type="predicted"/>
<keyword evidence="2" id="KW-0472">Membrane</keyword>
<keyword evidence="2" id="KW-1133">Transmembrane helix</keyword>
<evidence type="ECO:0000256" key="2">
    <source>
        <dbReference type="SAM" id="Phobius"/>
    </source>
</evidence>
<dbReference type="PROSITE" id="PS50158">
    <property type="entry name" value="ZF_CCHC"/>
    <property type="match status" value="1"/>
</dbReference>
<dbReference type="GO" id="GO:0003676">
    <property type="term" value="F:nucleic acid binding"/>
    <property type="evidence" value="ECO:0007669"/>
    <property type="project" value="InterPro"/>
</dbReference>
<keyword evidence="1" id="KW-0479">Metal-binding</keyword>
<dbReference type="InterPro" id="IPR036875">
    <property type="entry name" value="Znf_CCHC_sf"/>
</dbReference>
<feature type="transmembrane region" description="Helical" evidence="2">
    <location>
        <begin position="167"/>
        <end position="192"/>
    </location>
</feature>
<keyword evidence="1" id="KW-0862">Zinc</keyword>
<protein>
    <recommendedName>
        <fullName evidence="3">CCHC-type domain-containing protein</fullName>
    </recommendedName>
</protein>
<keyword evidence="1" id="KW-0863">Zinc-finger</keyword>